<dbReference type="PANTHER" id="PTHR45663">
    <property type="entry name" value="GEO12009P1"/>
    <property type="match status" value="1"/>
</dbReference>
<dbReference type="InterPro" id="IPR017937">
    <property type="entry name" value="Thioredoxin_CS"/>
</dbReference>
<dbReference type="InterPro" id="IPR013766">
    <property type="entry name" value="Thioredoxin_domain"/>
</dbReference>
<feature type="domain" description="Thioredoxin" evidence="11">
    <location>
        <begin position="1"/>
        <end position="107"/>
    </location>
</feature>
<keyword evidence="13" id="KW-1185">Reference proteome</keyword>
<evidence type="ECO:0000256" key="7">
    <source>
        <dbReference type="NCBIfam" id="TIGR01068"/>
    </source>
</evidence>
<reference evidence="12 13" key="1">
    <citation type="submission" date="2017-04" db="EMBL/GenBank/DDBJ databases">
        <authorList>
            <person name="Afonso C.L."/>
            <person name="Miller P.J."/>
            <person name="Scott M.A."/>
            <person name="Spackman E."/>
            <person name="Goraichik I."/>
            <person name="Dimitrov K.M."/>
            <person name="Suarez D.L."/>
            <person name="Swayne D.E."/>
        </authorList>
    </citation>
    <scope>NUCLEOTIDE SEQUENCE [LARGE SCALE GENOMIC DNA]</scope>
    <source>
        <strain evidence="12 13">11</strain>
    </source>
</reference>
<feature type="disulfide bond" description="Redox-active" evidence="10">
    <location>
        <begin position="32"/>
        <end position="35"/>
    </location>
</feature>
<dbReference type="CDD" id="cd02947">
    <property type="entry name" value="TRX_family"/>
    <property type="match status" value="1"/>
</dbReference>
<dbReference type="AlphaFoldDB" id="A0A1X7LAL4"/>
<dbReference type="EMBL" id="FXAZ01000004">
    <property type="protein sequence ID" value="SMG50898.1"/>
    <property type="molecule type" value="Genomic_DNA"/>
</dbReference>
<evidence type="ECO:0000256" key="8">
    <source>
        <dbReference type="PIRNR" id="PIRNR000077"/>
    </source>
</evidence>
<evidence type="ECO:0000256" key="3">
    <source>
        <dbReference type="ARBA" id="ARBA00022448"/>
    </source>
</evidence>
<dbReference type="GO" id="GO:0045454">
    <property type="term" value="P:cell redox homeostasis"/>
    <property type="evidence" value="ECO:0007669"/>
    <property type="project" value="TreeGrafter"/>
</dbReference>
<dbReference type="SUPFAM" id="SSF52833">
    <property type="entry name" value="Thioredoxin-like"/>
    <property type="match status" value="1"/>
</dbReference>
<dbReference type="STRING" id="1852522.SAMN06295960_3190"/>
<evidence type="ECO:0000256" key="9">
    <source>
        <dbReference type="PIRSR" id="PIRSR000077-1"/>
    </source>
</evidence>
<evidence type="ECO:0000256" key="4">
    <source>
        <dbReference type="ARBA" id="ARBA00022982"/>
    </source>
</evidence>
<evidence type="ECO:0000256" key="10">
    <source>
        <dbReference type="PIRSR" id="PIRSR000077-4"/>
    </source>
</evidence>
<feature type="active site" description="Nucleophile" evidence="9">
    <location>
        <position position="35"/>
    </location>
</feature>
<evidence type="ECO:0000256" key="1">
    <source>
        <dbReference type="ARBA" id="ARBA00008987"/>
    </source>
</evidence>
<dbReference type="Proteomes" id="UP000193834">
    <property type="component" value="Unassembled WGS sequence"/>
</dbReference>
<accession>A0A1X7LAL4</accession>
<proteinExistence type="inferred from homology"/>
<feature type="site" description="Deprotonates C-terminal active site Cys" evidence="9">
    <location>
        <position position="26"/>
    </location>
</feature>
<dbReference type="PROSITE" id="PS51352">
    <property type="entry name" value="THIOREDOXIN_2"/>
    <property type="match status" value="1"/>
</dbReference>
<evidence type="ECO:0000256" key="2">
    <source>
        <dbReference type="ARBA" id="ARBA00020570"/>
    </source>
</evidence>
<dbReference type="PROSITE" id="PS00194">
    <property type="entry name" value="THIOREDOXIN_1"/>
    <property type="match status" value="1"/>
</dbReference>
<dbReference type="PIRSF" id="PIRSF000077">
    <property type="entry name" value="Thioredoxin"/>
    <property type="match status" value="1"/>
</dbReference>
<evidence type="ECO:0000313" key="13">
    <source>
        <dbReference type="Proteomes" id="UP000193834"/>
    </source>
</evidence>
<name>A0A1X7LAL4_9BACL</name>
<feature type="active site" description="Nucleophile" evidence="9">
    <location>
        <position position="32"/>
    </location>
</feature>
<gene>
    <name evidence="12" type="ORF">SAMN06295960_3190</name>
</gene>
<dbReference type="InterPro" id="IPR036249">
    <property type="entry name" value="Thioredoxin-like_sf"/>
</dbReference>
<evidence type="ECO:0000256" key="6">
    <source>
        <dbReference type="ARBA" id="ARBA00023284"/>
    </source>
</evidence>
<comment type="similarity">
    <text evidence="1 8">Belongs to the thioredoxin family.</text>
</comment>
<evidence type="ECO:0000259" key="11">
    <source>
        <dbReference type="PROSITE" id="PS51352"/>
    </source>
</evidence>
<dbReference type="PRINTS" id="PR00421">
    <property type="entry name" value="THIOREDOXIN"/>
</dbReference>
<dbReference type="GO" id="GO:0005829">
    <property type="term" value="C:cytosol"/>
    <property type="evidence" value="ECO:0007669"/>
    <property type="project" value="TreeGrafter"/>
</dbReference>
<keyword evidence="5 10" id="KW-1015">Disulfide bond</keyword>
<dbReference type="FunFam" id="3.40.30.10:FF:000001">
    <property type="entry name" value="Thioredoxin"/>
    <property type="match status" value="1"/>
</dbReference>
<feature type="site" description="Contributes to redox potential value" evidence="9">
    <location>
        <position position="33"/>
    </location>
</feature>
<dbReference type="RefSeq" id="WP_240968065.1">
    <property type="nucleotide sequence ID" value="NZ_FXAZ01000004.1"/>
</dbReference>
<keyword evidence="3" id="KW-0813">Transport</keyword>
<dbReference type="Gene3D" id="3.40.30.10">
    <property type="entry name" value="Glutaredoxin"/>
    <property type="match status" value="1"/>
</dbReference>
<dbReference type="PANTHER" id="PTHR45663:SF11">
    <property type="entry name" value="GEO12009P1"/>
    <property type="match status" value="1"/>
</dbReference>
<evidence type="ECO:0000313" key="12">
    <source>
        <dbReference type="EMBL" id="SMG50898.1"/>
    </source>
</evidence>
<evidence type="ECO:0000256" key="5">
    <source>
        <dbReference type="ARBA" id="ARBA00023157"/>
    </source>
</evidence>
<dbReference type="GO" id="GO:0015035">
    <property type="term" value="F:protein-disulfide reductase activity"/>
    <property type="evidence" value="ECO:0007669"/>
    <property type="project" value="UniProtKB-UniRule"/>
</dbReference>
<feature type="site" description="Contributes to redox potential value" evidence="9">
    <location>
        <position position="34"/>
    </location>
</feature>
<dbReference type="NCBIfam" id="TIGR01068">
    <property type="entry name" value="thioredoxin"/>
    <property type="match status" value="1"/>
</dbReference>
<protein>
    <recommendedName>
        <fullName evidence="2 7">Thioredoxin</fullName>
    </recommendedName>
</protein>
<sequence>MMTTIQVTDATFNKDVLQSEQPVLVDFWAPWCGPCRLLSPELEKLAKELSGKVKIAKINVDQDKKMAAKYQVRGIPHMKLFHKGKDIATSVGYKPAAELKKWIDQQL</sequence>
<dbReference type="Pfam" id="PF00085">
    <property type="entry name" value="Thioredoxin"/>
    <property type="match status" value="1"/>
</dbReference>
<keyword evidence="6 10" id="KW-0676">Redox-active center</keyword>
<dbReference type="InterPro" id="IPR005746">
    <property type="entry name" value="Thioredoxin"/>
</dbReference>
<keyword evidence="4" id="KW-0249">Electron transport</keyword>
<organism evidence="12 13">
    <name type="scientific">Paenibacillus aquistagni</name>
    <dbReference type="NCBI Taxonomy" id="1852522"/>
    <lineage>
        <taxon>Bacteria</taxon>
        <taxon>Bacillati</taxon>
        <taxon>Bacillota</taxon>
        <taxon>Bacilli</taxon>
        <taxon>Bacillales</taxon>
        <taxon>Paenibacillaceae</taxon>
        <taxon>Paenibacillus</taxon>
    </lineage>
</organism>